<dbReference type="AlphaFoldDB" id="A0A6J7A4Z4"/>
<evidence type="ECO:0000313" key="8">
    <source>
        <dbReference type="EMBL" id="CAB4827794.1"/>
    </source>
</evidence>
<dbReference type="SUPFAM" id="SSF50022">
    <property type="entry name" value="ISP domain"/>
    <property type="match status" value="1"/>
</dbReference>
<keyword evidence="5" id="KW-0408">Iron</keyword>
<keyword evidence="3" id="KW-0479">Metal-binding</keyword>
<sequence>MTIAETRAAEDVIGTAISSMGSGNGSPTKIPVYRYISPDFAKVEIEKVFAKAWLVACSVDHVAEAGDYFEYRAGPYSVLIVRGDDGELRAFQNACRHRGNIICEGAGSGITELRCMYHNWTWDLRGRLRQVPSRKGFGTLRNDDLPLLAARVDTWGRIVFVNLDVDAMSLAEYLEGVPEDAAWIDPDVYRCTRVITTTVPANWKVLSEGFSETYHVQCLHQEMLGSIDDINAGQFLWERHGVSKQRYGVPSPRLGRHVDPQVVWDSFIVTQGMRMGINESCPVPELADGQTVQELIADGIRGVLTARGVDVSHLDTDQITTLNQYNLFPNVTVLYNVDSLSVMYALPGASVDESVFTVLHFERTAAADSPRAQPQQHDIPAGMQVFGNVINQDVELLRNAQRGLRQPGLTHLSLSSEECRIINNHRTLERYCGISPSEMTGGPVR</sequence>
<dbReference type="InterPro" id="IPR017941">
    <property type="entry name" value="Rieske_2Fe-2S"/>
</dbReference>
<dbReference type="Gene3D" id="3.90.380.10">
    <property type="entry name" value="Naphthalene 1,2-dioxygenase Alpha Subunit, Chain A, domain 1"/>
    <property type="match status" value="1"/>
</dbReference>
<evidence type="ECO:0000259" key="7">
    <source>
        <dbReference type="PROSITE" id="PS51296"/>
    </source>
</evidence>
<evidence type="ECO:0000256" key="5">
    <source>
        <dbReference type="ARBA" id="ARBA00023004"/>
    </source>
</evidence>
<organism evidence="8">
    <name type="scientific">freshwater metagenome</name>
    <dbReference type="NCBI Taxonomy" id="449393"/>
    <lineage>
        <taxon>unclassified sequences</taxon>
        <taxon>metagenomes</taxon>
        <taxon>ecological metagenomes</taxon>
    </lineage>
</organism>
<dbReference type="Pfam" id="PF00848">
    <property type="entry name" value="Ring_hydroxyl_A"/>
    <property type="match status" value="1"/>
</dbReference>
<dbReference type="EMBL" id="CAFABA010000038">
    <property type="protein sequence ID" value="CAB4827794.1"/>
    <property type="molecule type" value="Genomic_DNA"/>
</dbReference>
<dbReference type="PANTHER" id="PTHR43756">
    <property type="entry name" value="CHOLINE MONOOXYGENASE, CHLOROPLASTIC"/>
    <property type="match status" value="1"/>
</dbReference>
<dbReference type="GO" id="GO:0051537">
    <property type="term" value="F:2 iron, 2 sulfur cluster binding"/>
    <property type="evidence" value="ECO:0007669"/>
    <property type="project" value="UniProtKB-KW"/>
</dbReference>
<dbReference type="SUPFAM" id="SSF55961">
    <property type="entry name" value="Bet v1-like"/>
    <property type="match status" value="1"/>
</dbReference>
<evidence type="ECO:0000256" key="4">
    <source>
        <dbReference type="ARBA" id="ARBA00023002"/>
    </source>
</evidence>
<evidence type="ECO:0000256" key="2">
    <source>
        <dbReference type="ARBA" id="ARBA00022714"/>
    </source>
</evidence>
<name>A0A6J7A4Z4_9ZZZZ</name>
<dbReference type="CDD" id="cd03469">
    <property type="entry name" value="Rieske_RO_Alpha_N"/>
    <property type="match status" value="1"/>
</dbReference>
<dbReference type="GO" id="GO:0016491">
    <property type="term" value="F:oxidoreductase activity"/>
    <property type="evidence" value="ECO:0007669"/>
    <property type="project" value="UniProtKB-KW"/>
</dbReference>
<keyword evidence="6" id="KW-0411">Iron-sulfur</keyword>
<feature type="domain" description="Rieske" evidence="7">
    <location>
        <begin position="53"/>
        <end position="161"/>
    </location>
</feature>
<dbReference type="GO" id="GO:0005506">
    <property type="term" value="F:iron ion binding"/>
    <property type="evidence" value="ECO:0007669"/>
    <property type="project" value="InterPro"/>
</dbReference>
<protein>
    <submittedName>
        <fullName evidence="8">Unannotated protein</fullName>
    </submittedName>
</protein>
<dbReference type="Pfam" id="PF00355">
    <property type="entry name" value="Rieske"/>
    <property type="match status" value="1"/>
</dbReference>
<dbReference type="InterPro" id="IPR015879">
    <property type="entry name" value="Ring_hydroxy_dOase_asu_C_dom"/>
</dbReference>
<dbReference type="InterPro" id="IPR001663">
    <property type="entry name" value="Rng_hydr_dOase-A"/>
</dbReference>
<dbReference type="Gene3D" id="2.102.10.10">
    <property type="entry name" value="Rieske [2Fe-2S] iron-sulphur domain"/>
    <property type="match status" value="1"/>
</dbReference>
<proteinExistence type="predicted"/>
<evidence type="ECO:0000256" key="6">
    <source>
        <dbReference type="ARBA" id="ARBA00023014"/>
    </source>
</evidence>
<comment type="cofactor">
    <cofactor evidence="1">
        <name>Fe cation</name>
        <dbReference type="ChEBI" id="CHEBI:24875"/>
    </cofactor>
</comment>
<evidence type="ECO:0000256" key="1">
    <source>
        <dbReference type="ARBA" id="ARBA00001962"/>
    </source>
</evidence>
<gene>
    <name evidence="8" type="ORF">UFOPK3139_01151</name>
</gene>
<keyword evidence="2" id="KW-0001">2Fe-2S</keyword>
<dbReference type="PROSITE" id="PS51296">
    <property type="entry name" value="RIESKE"/>
    <property type="match status" value="1"/>
</dbReference>
<dbReference type="InterPro" id="IPR036922">
    <property type="entry name" value="Rieske_2Fe-2S_sf"/>
</dbReference>
<evidence type="ECO:0000256" key="3">
    <source>
        <dbReference type="ARBA" id="ARBA00022723"/>
    </source>
</evidence>
<dbReference type="PRINTS" id="PR00090">
    <property type="entry name" value="RNGDIOXGNASE"/>
</dbReference>
<dbReference type="PANTHER" id="PTHR43756:SF5">
    <property type="entry name" value="CHOLINE MONOOXYGENASE, CHLOROPLASTIC"/>
    <property type="match status" value="1"/>
</dbReference>
<reference evidence="8" key="1">
    <citation type="submission" date="2020-05" db="EMBL/GenBank/DDBJ databases">
        <authorList>
            <person name="Chiriac C."/>
            <person name="Salcher M."/>
            <person name="Ghai R."/>
            <person name="Kavagutti S V."/>
        </authorList>
    </citation>
    <scope>NUCLEOTIDE SEQUENCE</scope>
</reference>
<keyword evidence="4" id="KW-0560">Oxidoreductase</keyword>
<accession>A0A6J7A4Z4</accession>